<accession>A0A0E9WX98</accession>
<reference evidence="1" key="1">
    <citation type="submission" date="2014-11" db="EMBL/GenBank/DDBJ databases">
        <authorList>
            <person name="Amaro Gonzalez C."/>
        </authorList>
    </citation>
    <scope>NUCLEOTIDE SEQUENCE</scope>
</reference>
<dbReference type="EMBL" id="GBXM01014489">
    <property type="protein sequence ID" value="JAH94088.1"/>
    <property type="molecule type" value="Transcribed_RNA"/>
</dbReference>
<proteinExistence type="predicted"/>
<dbReference type="AlphaFoldDB" id="A0A0E9WX98"/>
<reference evidence="1" key="2">
    <citation type="journal article" date="2015" name="Fish Shellfish Immunol.">
        <title>Early steps in the European eel (Anguilla anguilla)-Vibrio vulnificus interaction in the gills: Role of the RtxA13 toxin.</title>
        <authorList>
            <person name="Callol A."/>
            <person name="Pajuelo D."/>
            <person name="Ebbesson L."/>
            <person name="Teles M."/>
            <person name="MacKenzie S."/>
            <person name="Amaro C."/>
        </authorList>
    </citation>
    <scope>NUCLEOTIDE SEQUENCE</scope>
</reference>
<name>A0A0E9WX98_ANGAN</name>
<sequence>MKATVIFISILTDFLIPRLSQTRHALKPISSYPSFVLSKTCFPSLCWGAVLKAVQVLSCKNSILYTLTQGHASKHLCLSKEMPAFSSSPQLEPA</sequence>
<protein>
    <submittedName>
        <fullName evidence="1">Uncharacterized protein</fullName>
    </submittedName>
</protein>
<organism evidence="1">
    <name type="scientific">Anguilla anguilla</name>
    <name type="common">European freshwater eel</name>
    <name type="synonym">Muraena anguilla</name>
    <dbReference type="NCBI Taxonomy" id="7936"/>
    <lineage>
        <taxon>Eukaryota</taxon>
        <taxon>Metazoa</taxon>
        <taxon>Chordata</taxon>
        <taxon>Craniata</taxon>
        <taxon>Vertebrata</taxon>
        <taxon>Euteleostomi</taxon>
        <taxon>Actinopterygii</taxon>
        <taxon>Neopterygii</taxon>
        <taxon>Teleostei</taxon>
        <taxon>Anguilliformes</taxon>
        <taxon>Anguillidae</taxon>
        <taxon>Anguilla</taxon>
    </lineage>
</organism>
<evidence type="ECO:0000313" key="1">
    <source>
        <dbReference type="EMBL" id="JAH94088.1"/>
    </source>
</evidence>